<dbReference type="GO" id="GO:0055075">
    <property type="term" value="P:potassium ion homeostasis"/>
    <property type="evidence" value="ECO:0007669"/>
    <property type="project" value="TreeGrafter"/>
</dbReference>
<dbReference type="EMBL" id="JAFGIX010000016">
    <property type="protein sequence ID" value="MBN1572199.1"/>
    <property type="molecule type" value="Genomic_DNA"/>
</dbReference>
<keyword evidence="4" id="KW-0472">Membrane</keyword>
<reference evidence="6" key="1">
    <citation type="journal article" date="2021" name="Environ. Microbiol.">
        <title>Genomic characterization of three novel Desulfobacterota classes expand the metabolic and phylogenetic diversity of the phylum.</title>
        <authorList>
            <person name="Murphy C.L."/>
            <person name="Biggerstaff J."/>
            <person name="Eichhorn A."/>
            <person name="Ewing E."/>
            <person name="Shahan R."/>
            <person name="Soriano D."/>
            <person name="Stewart S."/>
            <person name="VanMol K."/>
            <person name="Walker R."/>
            <person name="Walters P."/>
            <person name="Elshahed M.S."/>
            <person name="Youssef N.H."/>
        </authorList>
    </citation>
    <scope>NUCLEOTIDE SEQUENCE</scope>
    <source>
        <strain evidence="6">Zod_Metabat.24</strain>
    </source>
</reference>
<accession>A0A9D8KCK5</accession>
<feature type="domain" description="SLC12A transporter C-terminal" evidence="5">
    <location>
        <begin position="87"/>
        <end position="160"/>
    </location>
</feature>
<gene>
    <name evidence="6" type="ORF">JW984_03265</name>
</gene>
<evidence type="ECO:0000256" key="4">
    <source>
        <dbReference type="ARBA" id="ARBA00023136"/>
    </source>
</evidence>
<dbReference type="GO" id="GO:0016020">
    <property type="term" value="C:membrane"/>
    <property type="evidence" value="ECO:0007669"/>
    <property type="project" value="UniProtKB-SubCell"/>
</dbReference>
<dbReference type="PANTHER" id="PTHR11827">
    <property type="entry name" value="SOLUTE CARRIER FAMILY 12, CATION COTRANSPORTERS"/>
    <property type="match status" value="1"/>
</dbReference>
<dbReference type="Proteomes" id="UP000809273">
    <property type="component" value="Unassembled WGS sequence"/>
</dbReference>
<comment type="subcellular location">
    <subcellularLocation>
        <location evidence="1">Membrane</location>
        <topology evidence="1">Multi-pass membrane protein</topology>
    </subcellularLocation>
</comment>
<proteinExistence type="predicted"/>
<organism evidence="6 7">
    <name type="scientific">Candidatus Zymogenus saltonus</name>
    <dbReference type="NCBI Taxonomy" id="2844893"/>
    <lineage>
        <taxon>Bacteria</taxon>
        <taxon>Deltaproteobacteria</taxon>
        <taxon>Candidatus Zymogenia</taxon>
        <taxon>Candidatus Zymogeniales</taxon>
        <taxon>Candidatus Zymogenaceae</taxon>
        <taxon>Candidatus Zymogenus</taxon>
    </lineage>
</organism>
<protein>
    <recommendedName>
        <fullName evidence="5">SLC12A transporter C-terminal domain-containing protein</fullName>
    </recommendedName>
</protein>
<keyword evidence="3" id="KW-1133">Transmembrane helix</keyword>
<dbReference type="GO" id="GO:1990573">
    <property type="term" value="P:potassium ion import across plasma membrane"/>
    <property type="evidence" value="ECO:0007669"/>
    <property type="project" value="TreeGrafter"/>
</dbReference>
<dbReference type="GO" id="GO:0006884">
    <property type="term" value="P:cell volume homeostasis"/>
    <property type="evidence" value="ECO:0007669"/>
    <property type="project" value="TreeGrafter"/>
</dbReference>
<evidence type="ECO:0000256" key="3">
    <source>
        <dbReference type="ARBA" id="ARBA00022989"/>
    </source>
</evidence>
<evidence type="ECO:0000313" key="7">
    <source>
        <dbReference type="Proteomes" id="UP000809273"/>
    </source>
</evidence>
<dbReference type="PANTHER" id="PTHR11827:SF6">
    <property type="entry name" value="SOLUTE CARRIER FAMILY 12 MEMBER 8"/>
    <property type="match status" value="1"/>
</dbReference>
<evidence type="ECO:0000256" key="1">
    <source>
        <dbReference type="ARBA" id="ARBA00004141"/>
    </source>
</evidence>
<comment type="caution">
    <text evidence="6">The sequence shown here is derived from an EMBL/GenBank/DDBJ whole genome shotgun (WGS) entry which is preliminary data.</text>
</comment>
<name>A0A9D8KCK5_9DELT</name>
<reference evidence="6" key="2">
    <citation type="submission" date="2021-01" db="EMBL/GenBank/DDBJ databases">
        <authorList>
            <person name="Hahn C.R."/>
            <person name="Youssef N.H."/>
            <person name="Elshahed M."/>
        </authorList>
    </citation>
    <scope>NUCLEOTIDE SEQUENCE</scope>
    <source>
        <strain evidence="6">Zod_Metabat.24</strain>
    </source>
</reference>
<dbReference type="InterPro" id="IPR018491">
    <property type="entry name" value="SLC12_C"/>
</dbReference>
<evidence type="ECO:0000256" key="2">
    <source>
        <dbReference type="ARBA" id="ARBA00022692"/>
    </source>
</evidence>
<evidence type="ECO:0000259" key="5">
    <source>
        <dbReference type="Pfam" id="PF03522"/>
    </source>
</evidence>
<dbReference type="AlphaFoldDB" id="A0A9D8KCK5"/>
<keyword evidence="2" id="KW-0812">Transmembrane</keyword>
<sequence length="228" mass="25700">MKDVLDDEGLVTFPELYVVSDVVEGITNVSQANGMAGIESNILLLGWPKEEKLLADFLRIMRRLECLNKSLIIGNIQPGAFTAGESLKRSIHIWWGGLQRNGDLMLLLTYLLSRNPEWLRSKIQVMSIASDEIMKTRTENYLKTLLPEIRIDAEPSVVVKPEDESVIDLIHKESSNADVVMFGLAMPDIGKEEAYARHLDRLARDLPTVFSVKNSSLFIGELLKQDFE</sequence>
<dbReference type="Pfam" id="PF03522">
    <property type="entry name" value="SLC12"/>
    <property type="match status" value="1"/>
</dbReference>
<dbReference type="GO" id="GO:0055064">
    <property type="term" value="P:chloride ion homeostasis"/>
    <property type="evidence" value="ECO:0007669"/>
    <property type="project" value="TreeGrafter"/>
</dbReference>
<evidence type="ECO:0000313" key="6">
    <source>
        <dbReference type="EMBL" id="MBN1572199.1"/>
    </source>
</evidence>
<dbReference type="GO" id="GO:0015379">
    <property type="term" value="F:potassium:chloride symporter activity"/>
    <property type="evidence" value="ECO:0007669"/>
    <property type="project" value="TreeGrafter"/>
</dbReference>
<dbReference type="InterPro" id="IPR004842">
    <property type="entry name" value="SLC12A_fam"/>
</dbReference>